<dbReference type="KEGG" id="hpse:HPF_11375"/>
<dbReference type="AlphaFoldDB" id="A0A4P6WXI5"/>
<protein>
    <submittedName>
        <fullName evidence="2">F pilus assembly Type-IV secretion system for plasmid transfer</fullName>
    </submittedName>
</protein>
<keyword evidence="3" id="KW-1185">Reference proteome</keyword>
<dbReference type="Gene3D" id="3.40.50.300">
    <property type="entry name" value="P-loop containing nucleotide triphosphate hydrolases"/>
    <property type="match status" value="2"/>
</dbReference>
<evidence type="ECO:0000313" key="3">
    <source>
        <dbReference type="Proteomes" id="UP000293912"/>
    </source>
</evidence>
<reference evidence="2 3" key="1">
    <citation type="submission" date="2019-03" db="EMBL/GenBank/DDBJ databases">
        <authorList>
            <person name="Sebastian G."/>
            <person name="Baumann P."/>
            <person name="Ruckert C."/>
            <person name="Kalinowski J."/>
            <person name="Nebel B."/>
            <person name="Takors R."/>
            <person name="Blombach B."/>
        </authorList>
    </citation>
    <scope>NUCLEOTIDE SEQUENCE [LARGE SCALE GENOMIC DNA]</scope>
    <source>
        <strain evidence="2 3">DSM 1084</strain>
    </source>
</reference>
<dbReference type="SUPFAM" id="SSF52540">
    <property type="entry name" value="P-loop containing nucleoside triphosphate hydrolases"/>
    <property type="match status" value="1"/>
</dbReference>
<accession>A0A4P6WXI5</accession>
<sequence>MAATQKLGLLSVVQALGLMPKGRAGAADAAGTEPKKPSAARQEPKDAAPREPMTVGRRQGMAQRPPSFTDLLPYVSYEADAKTFVLGDGTTLGALFELGAVPTEAQAPAYLIDKARKVQEALQALPESTDTPWIVQFFVNDDRDISGLNTYLRDYIAQVHERYPERRDAILSSPYTQAVLKEFEKHLALVSRPQGLFTDTLVSGQPWRGQHRRVRCAVYKRFTRLSEDPSPAQQQIEAVSVTLMATLQESGVQARRCSSREFYEWLLPFFNRKVPWASRHTGDLLEQLPYPGDQSPALDADGREAAPVFGWDMADLLSVSPPVSDAEAGLFEFDGVPVKALTLDGMRTNPNIGHFTAERSLGKEAFARFDRLPAGCMLSITVTVEPQHRLDEHIARIRDASRAQTPLAMETHKECVQVLKRMIEGDKLYPMLMTLYVTAPTREDLGAVISQVNAQLVPSGLRFIDARQDLVALDSFIRGLPFAFDPAFDAKQLRRTRLTFASQIAALLPVYGRSRGTPHPGMWFWNRGGEPLWVDPLNRHDRKKNAHMLVLGPTGAGKSATLNYIAMLTMAVHRPRLVIADAGRSFSLLMDYFKTMGLSTYSVTLTNEADVSLPPFFHAHRLLGDQDVMSSYRAAEQQARQNAGMPDDASLDALLDDKKPDEIEREPTAASGDEADADDEGTDKRDLLGEMLIAAIMMITGGEQQEVERMSRADRYLITNAIIRAATRSAADGRKHPLTHDVAIALMGMHADTTLSPARQARAEEMGQAMMSFTQGLRGKLFNREGVDWPDADVTLVEMGTLTQDGYGDALAVAYTSLIDSVQSRGERAQAEDRPLIMLTDEGHLITTNELLGPKIAKGTKMWRKLNIWFWLATQNLKDFPDSMSRVLSMCEYWMLLTMDRSEIEEVARFRSLTPEQRALMESARKEPPKYTEGVLISASDQALFRNVPPALPIALAMTEGHEKAHRRRLMDQHGCSEMQAAQIVADELTAKRG</sequence>
<name>A0A4P6WXI5_HYDPS</name>
<dbReference type="InterPro" id="IPR025955">
    <property type="entry name" value="TraC/Conjuga_ATPase"/>
</dbReference>
<dbReference type="InterPro" id="IPR027417">
    <property type="entry name" value="P-loop_NTPase"/>
</dbReference>
<evidence type="ECO:0000256" key="1">
    <source>
        <dbReference type="SAM" id="MobiDB-lite"/>
    </source>
</evidence>
<dbReference type="NCBIfam" id="TIGR03744">
    <property type="entry name" value="traC_PFL_4706"/>
    <property type="match status" value="1"/>
</dbReference>
<dbReference type="InterPro" id="IPR022303">
    <property type="entry name" value="Conjug_Trfer_ATPase"/>
</dbReference>
<proteinExistence type="predicted"/>
<dbReference type="InterPro" id="IPR051162">
    <property type="entry name" value="T4SS_component"/>
</dbReference>
<gene>
    <name evidence="2" type="ORF">HPF_11375</name>
</gene>
<organism evidence="2 3">
    <name type="scientific">Hydrogenophaga pseudoflava</name>
    <name type="common">Pseudomonas carboxydoflava</name>
    <dbReference type="NCBI Taxonomy" id="47421"/>
    <lineage>
        <taxon>Bacteria</taxon>
        <taxon>Pseudomonadati</taxon>
        <taxon>Pseudomonadota</taxon>
        <taxon>Betaproteobacteria</taxon>
        <taxon>Burkholderiales</taxon>
        <taxon>Comamonadaceae</taxon>
        <taxon>Hydrogenophaga</taxon>
    </lineage>
</organism>
<feature type="region of interest" description="Disordered" evidence="1">
    <location>
        <begin position="23"/>
        <end position="66"/>
    </location>
</feature>
<dbReference type="Pfam" id="PF11130">
    <property type="entry name" value="TraC_F_IV"/>
    <property type="match status" value="1"/>
</dbReference>
<dbReference type="RefSeq" id="WP_243721733.1">
    <property type="nucleotide sequence ID" value="NZ_CP037867.1"/>
</dbReference>
<dbReference type="PANTHER" id="PTHR30121:SF6">
    <property type="entry name" value="SLR6007 PROTEIN"/>
    <property type="match status" value="1"/>
</dbReference>
<feature type="region of interest" description="Disordered" evidence="1">
    <location>
        <begin position="633"/>
        <end position="683"/>
    </location>
</feature>
<evidence type="ECO:0000313" key="2">
    <source>
        <dbReference type="EMBL" id="QBM28290.1"/>
    </source>
</evidence>
<dbReference type="Proteomes" id="UP000293912">
    <property type="component" value="Chromosome"/>
</dbReference>
<dbReference type="EMBL" id="CP037867">
    <property type="protein sequence ID" value="QBM28290.1"/>
    <property type="molecule type" value="Genomic_DNA"/>
</dbReference>
<dbReference type="PANTHER" id="PTHR30121">
    <property type="entry name" value="UNCHARACTERIZED PROTEIN YJGR-RELATED"/>
    <property type="match status" value="1"/>
</dbReference>
<feature type="compositionally biased region" description="Basic and acidic residues" evidence="1">
    <location>
        <begin position="655"/>
        <end position="667"/>
    </location>
</feature>